<feature type="region of interest" description="Disordered" evidence="1">
    <location>
        <begin position="204"/>
        <end position="223"/>
    </location>
</feature>
<gene>
    <name evidence="2" type="ORF">Tdes44962_MAKER05080</name>
</gene>
<feature type="compositionally biased region" description="Basic and acidic residues" evidence="1">
    <location>
        <begin position="362"/>
        <end position="372"/>
    </location>
</feature>
<dbReference type="Proteomes" id="UP001138500">
    <property type="component" value="Unassembled WGS sequence"/>
</dbReference>
<accession>A0A9W7VZC0</accession>
<dbReference type="OrthoDB" id="5342588at2759"/>
<protein>
    <submittedName>
        <fullName evidence="2">Uncharacterized protein</fullName>
    </submittedName>
</protein>
<feature type="region of interest" description="Disordered" evidence="1">
    <location>
        <begin position="319"/>
        <end position="372"/>
    </location>
</feature>
<keyword evidence="3" id="KW-1185">Reference proteome</keyword>
<name>A0A9W7VZC0_9PEZI</name>
<dbReference type="EMBL" id="RIBY02002289">
    <property type="protein sequence ID" value="KAH9820889.1"/>
    <property type="molecule type" value="Genomic_DNA"/>
</dbReference>
<proteinExistence type="predicted"/>
<dbReference type="AlphaFoldDB" id="A0A9W7VZC0"/>
<evidence type="ECO:0000313" key="3">
    <source>
        <dbReference type="Proteomes" id="UP001138500"/>
    </source>
</evidence>
<reference evidence="2 3" key="2">
    <citation type="journal article" date="2021" name="Curr. Genet.">
        <title>Genetic response to nitrogen starvation in the aggressive Eucalyptus foliar pathogen Teratosphaeria destructans.</title>
        <authorList>
            <person name="Havenga M."/>
            <person name="Wingfield B.D."/>
            <person name="Wingfield M.J."/>
            <person name="Dreyer L.L."/>
            <person name="Roets F."/>
            <person name="Aylward J."/>
        </authorList>
    </citation>
    <scope>NUCLEOTIDE SEQUENCE [LARGE SCALE GENOMIC DNA]</scope>
    <source>
        <strain evidence="2">CMW44962</strain>
    </source>
</reference>
<reference evidence="2 3" key="1">
    <citation type="journal article" date="2018" name="IMA Fungus">
        <title>IMA Genome-F 10: Nine draft genome sequences of Claviceps purpurea s.lat., including C. arundinis, C. humidiphila, and C. cf. spartinae, pseudomolecules for the pitch canker pathogen Fusarium circinatum, draft genome of Davidsoniella eucalypti, Grosmannia galeiformis, Quambalaria eucalypti, and Teratosphaeria destructans.</title>
        <authorList>
            <person name="Wingfield B.D."/>
            <person name="Liu M."/>
            <person name="Nguyen H.D."/>
            <person name="Lane F.A."/>
            <person name="Morgan S.W."/>
            <person name="De Vos L."/>
            <person name="Wilken P.M."/>
            <person name="Duong T.A."/>
            <person name="Aylward J."/>
            <person name="Coetzee M.P."/>
            <person name="Dadej K."/>
            <person name="De Beer Z.W."/>
            <person name="Findlay W."/>
            <person name="Havenga M."/>
            <person name="Kolarik M."/>
            <person name="Menzies J.G."/>
            <person name="Naidoo K."/>
            <person name="Pochopski O."/>
            <person name="Shoukouhi P."/>
            <person name="Santana Q.C."/>
            <person name="Seifert K.A."/>
            <person name="Soal N."/>
            <person name="Steenkamp E.T."/>
            <person name="Tatham C.T."/>
            <person name="van der Nest M.A."/>
            <person name="Wingfield M.J."/>
        </authorList>
    </citation>
    <scope>NUCLEOTIDE SEQUENCE [LARGE SCALE GENOMIC DNA]</scope>
    <source>
        <strain evidence="2">CMW44962</strain>
    </source>
</reference>
<feature type="compositionally biased region" description="Polar residues" evidence="1">
    <location>
        <begin position="236"/>
        <end position="251"/>
    </location>
</feature>
<comment type="caution">
    <text evidence="2">The sequence shown here is derived from an EMBL/GenBank/DDBJ whole genome shotgun (WGS) entry which is preliminary data.</text>
</comment>
<feature type="compositionally biased region" description="Low complexity" evidence="1">
    <location>
        <begin position="252"/>
        <end position="266"/>
    </location>
</feature>
<evidence type="ECO:0000256" key="1">
    <source>
        <dbReference type="SAM" id="MobiDB-lite"/>
    </source>
</evidence>
<evidence type="ECO:0000313" key="2">
    <source>
        <dbReference type="EMBL" id="KAH9820889.1"/>
    </source>
</evidence>
<feature type="region of interest" description="Disordered" evidence="1">
    <location>
        <begin position="236"/>
        <end position="266"/>
    </location>
</feature>
<sequence length="372" mass="40271">MSALQTKQLHWTQRVALVRHNLHIASRTGDFSFFRTLQAAGLMEGTNHAATLSATIGDDADAVLAAMDNLNQALAYVYQDAFKTCYDNLKNNMRDDDKEADKSKLYVDITMQRSMAGMGIDKLCSSAIGLVNQQPEHVQDTTANIWITGVTLVSDSIEVTLQEMYALDRKLNDFIRLEESWNTVKSCVVGSITALKGVFSFLDPSNPQETPKSNPRSSSIASTGGNMLRRISSAFLSTPGNTTSAPQSRNASITSTTSISSPQNSNFSSFARNGSVSSINSNNAGPGGFSNPVYRTPTYVRHSVSNGCPTSMPAANWENHKLSTIPPTPAQDENSELDPFDTSKAPPVPDLPAMPVRAAPPMEDKRLSMAVQ</sequence>
<organism evidence="2 3">
    <name type="scientific">Teratosphaeria destructans</name>
    <dbReference type="NCBI Taxonomy" id="418781"/>
    <lineage>
        <taxon>Eukaryota</taxon>
        <taxon>Fungi</taxon>
        <taxon>Dikarya</taxon>
        <taxon>Ascomycota</taxon>
        <taxon>Pezizomycotina</taxon>
        <taxon>Dothideomycetes</taxon>
        <taxon>Dothideomycetidae</taxon>
        <taxon>Mycosphaerellales</taxon>
        <taxon>Teratosphaeriaceae</taxon>
        <taxon>Teratosphaeria</taxon>
    </lineage>
</organism>